<accession>A0A655JQY8</accession>
<reference evidence="1 2" key="1">
    <citation type="submission" date="2015-03" db="EMBL/GenBank/DDBJ databases">
        <authorList>
            <consortium name="Pathogen Informatics"/>
        </authorList>
    </citation>
    <scope>NUCLEOTIDE SEQUENCE [LARGE SCALE GENOMIC DNA]</scope>
    <source>
        <strain evidence="1 2">M09401471</strain>
    </source>
</reference>
<protein>
    <submittedName>
        <fullName evidence="1">Uncharacterized protein</fullName>
    </submittedName>
</protein>
<evidence type="ECO:0000313" key="2">
    <source>
        <dbReference type="Proteomes" id="UP000044938"/>
    </source>
</evidence>
<sequence length="175" mass="19067">MEFPCGVGIQRQCELVVPAELETRRAQSVVALLGARMALGQIGRMRGDLVGDHPVLDVLAVRQPEVLLGGDVAQHRGTGLGDDGRTDRRGDVVVGRRDVGGQRTQRVERGLLTQFLFQPHILDDLVHWDMARPLDHHLCAMGFGDLGELAQGAQLGELRGVVGISDRPWSQPVTE</sequence>
<evidence type="ECO:0000313" key="1">
    <source>
        <dbReference type="EMBL" id="COX42081.1"/>
    </source>
</evidence>
<gene>
    <name evidence="1" type="ORF">ERS007720_04477</name>
</gene>
<dbReference type="AlphaFoldDB" id="A0A655JQY8"/>
<organism evidence="1 2">
    <name type="scientific">Mycobacterium tuberculosis</name>
    <dbReference type="NCBI Taxonomy" id="1773"/>
    <lineage>
        <taxon>Bacteria</taxon>
        <taxon>Bacillati</taxon>
        <taxon>Actinomycetota</taxon>
        <taxon>Actinomycetes</taxon>
        <taxon>Mycobacteriales</taxon>
        <taxon>Mycobacteriaceae</taxon>
        <taxon>Mycobacterium</taxon>
        <taxon>Mycobacterium tuberculosis complex</taxon>
    </lineage>
</organism>
<dbReference type="Proteomes" id="UP000044938">
    <property type="component" value="Unassembled WGS sequence"/>
</dbReference>
<name>A0A655JQY8_MYCTX</name>
<dbReference type="EMBL" id="CSAJ01000964">
    <property type="protein sequence ID" value="COX42081.1"/>
    <property type="molecule type" value="Genomic_DNA"/>
</dbReference>
<proteinExistence type="predicted"/>